<proteinExistence type="predicted"/>
<dbReference type="PANTHER" id="PTHR10380">
    <property type="entry name" value="CUTICLE PROTEIN"/>
    <property type="match status" value="1"/>
</dbReference>
<sequence length="169" mass="18981">MFETYLTVNNSVCSDSVSDSGLTSRSSRVESVKRYIWNIFNWEMMWSFGKLLLAFAVAFTSAATANAAVVFDRTIYYRNTPPDAAGHYRFEFQTTNGITTKAAGNENGAVGVVQYVSLEGIPVTFTYVADADGYRAEGEHIPAVPLHVLRQLEYIRTHPAVDEHRSRRW</sequence>
<dbReference type="Pfam" id="PF00379">
    <property type="entry name" value="Chitin_bind_4"/>
    <property type="match status" value="1"/>
</dbReference>
<dbReference type="GO" id="GO:0008010">
    <property type="term" value="F:structural constituent of chitin-based larval cuticle"/>
    <property type="evidence" value="ECO:0007669"/>
    <property type="project" value="TreeGrafter"/>
</dbReference>
<dbReference type="InParanoid" id="A0A6I8V1Z3"/>
<keyword evidence="1 2" id="KW-0193">Cuticle</keyword>
<dbReference type="FunCoup" id="A0A6I8V1Z3">
    <property type="interactions" value="21"/>
</dbReference>
<dbReference type="AlphaFoldDB" id="A0A6I8V1Z3"/>
<dbReference type="InterPro" id="IPR031311">
    <property type="entry name" value="CHIT_BIND_RR_consensus"/>
</dbReference>
<dbReference type="PROSITE" id="PS51155">
    <property type="entry name" value="CHIT_BIND_RR_2"/>
    <property type="match status" value="1"/>
</dbReference>
<accession>A0A6I8V1Z3</accession>
<dbReference type="PANTHER" id="PTHR10380:SF238">
    <property type="entry name" value="CUTICULAR PROTEIN 65EA-RELATED"/>
    <property type="match status" value="1"/>
</dbReference>
<reference evidence="5" key="1">
    <citation type="submission" date="2025-08" db="UniProtKB">
        <authorList>
            <consortium name="RefSeq"/>
        </authorList>
    </citation>
    <scope>IDENTIFICATION</scope>
    <source>
        <strain evidence="5">MV-25-SWS-2005</strain>
        <tissue evidence="5">Whole body</tissue>
    </source>
</reference>
<dbReference type="InterPro" id="IPR000618">
    <property type="entry name" value="Insect_cuticle"/>
</dbReference>
<keyword evidence="3" id="KW-0472">Membrane</keyword>
<dbReference type="PROSITE" id="PS00233">
    <property type="entry name" value="CHIT_BIND_RR_1"/>
    <property type="match status" value="1"/>
</dbReference>
<dbReference type="Proteomes" id="UP000001819">
    <property type="component" value="Chromosome X"/>
</dbReference>
<evidence type="ECO:0000313" key="5">
    <source>
        <dbReference type="RefSeq" id="XP_002135231.3"/>
    </source>
</evidence>
<evidence type="ECO:0000256" key="1">
    <source>
        <dbReference type="ARBA" id="ARBA00022460"/>
    </source>
</evidence>
<dbReference type="RefSeq" id="XP_002135231.3">
    <property type="nucleotide sequence ID" value="XM_002135195.3"/>
</dbReference>
<evidence type="ECO:0000256" key="2">
    <source>
        <dbReference type="PROSITE-ProRule" id="PRU00497"/>
    </source>
</evidence>
<evidence type="ECO:0000256" key="3">
    <source>
        <dbReference type="SAM" id="Phobius"/>
    </source>
</evidence>
<dbReference type="KEGG" id="dpo:6900874"/>
<dbReference type="InterPro" id="IPR050468">
    <property type="entry name" value="Cuticle_Struct_Prot"/>
</dbReference>
<gene>
    <name evidence="5" type="primary">Cpr78Ca</name>
</gene>
<protein>
    <submittedName>
        <fullName evidence="5">Pupal cuticle protein Edg-78E</fullName>
    </submittedName>
</protein>
<evidence type="ECO:0000313" key="4">
    <source>
        <dbReference type="Proteomes" id="UP000001819"/>
    </source>
</evidence>
<dbReference type="GO" id="GO:0062129">
    <property type="term" value="C:chitin-based extracellular matrix"/>
    <property type="evidence" value="ECO:0007669"/>
    <property type="project" value="TreeGrafter"/>
</dbReference>
<organism evidence="4 5">
    <name type="scientific">Drosophila pseudoobscura pseudoobscura</name>
    <name type="common">Fruit fly</name>
    <dbReference type="NCBI Taxonomy" id="46245"/>
    <lineage>
        <taxon>Eukaryota</taxon>
        <taxon>Metazoa</taxon>
        <taxon>Ecdysozoa</taxon>
        <taxon>Arthropoda</taxon>
        <taxon>Hexapoda</taxon>
        <taxon>Insecta</taxon>
        <taxon>Pterygota</taxon>
        <taxon>Neoptera</taxon>
        <taxon>Endopterygota</taxon>
        <taxon>Diptera</taxon>
        <taxon>Brachycera</taxon>
        <taxon>Muscomorpha</taxon>
        <taxon>Ephydroidea</taxon>
        <taxon>Drosophilidae</taxon>
        <taxon>Drosophila</taxon>
        <taxon>Sophophora</taxon>
    </lineage>
</organism>
<keyword evidence="4" id="KW-1185">Reference proteome</keyword>
<name>A0A6I8V1Z3_DROPS</name>
<keyword evidence="3" id="KW-0812">Transmembrane</keyword>
<keyword evidence="3" id="KW-1133">Transmembrane helix</keyword>
<feature type="transmembrane region" description="Helical" evidence="3">
    <location>
        <begin position="51"/>
        <end position="71"/>
    </location>
</feature>